<dbReference type="PANTHER" id="PTHR47257">
    <property type="entry name" value="PH-RESPONSE TRANSCRIPTION FACTOR PACC/RIM101"/>
    <property type="match status" value="1"/>
</dbReference>
<keyword evidence="13" id="KW-1185">Reference proteome</keyword>
<dbReference type="SUPFAM" id="SSF57667">
    <property type="entry name" value="beta-beta-alpha zinc fingers"/>
    <property type="match status" value="1"/>
</dbReference>
<comment type="subcellular location">
    <subcellularLocation>
        <location evidence="1">Nucleus</location>
    </subcellularLocation>
</comment>
<dbReference type="EMBL" id="MBFS01001183">
    <property type="protein sequence ID" value="PVV01318.1"/>
    <property type="molecule type" value="Genomic_DNA"/>
</dbReference>
<dbReference type="Gene3D" id="3.30.160.60">
    <property type="entry name" value="Classic Zinc Finger"/>
    <property type="match status" value="2"/>
</dbReference>
<keyword evidence="7" id="KW-0539">Nucleus</keyword>
<feature type="compositionally biased region" description="Basic and acidic residues" evidence="10">
    <location>
        <begin position="367"/>
        <end position="379"/>
    </location>
</feature>
<keyword evidence="6" id="KW-0862">Zinc</keyword>
<dbReference type="InterPro" id="IPR036236">
    <property type="entry name" value="Znf_C2H2_sf"/>
</dbReference>
<feature type="compositionally biased region" description="Basic residues" evidence="10">
    <location>
        <begin position="408"/>
        <end position="418"/>
    </location>
</feature>
<sequence>MEPHLECKWAGCALGPFRDADELYSHLTNDHVGRKAKKNLCLDCKWLNCSVKTSKRDHITSHLRVHIPLKPHSCKECGKSFKRPQDLKKHEKKHPQLKFESQNLPFPNYASNYAQKSILKPNYSSFINYTIPSFSKTNPTSNAQPHVNSLYENRVFVPLNTSDNQFASSVPSENLDASSQPKLFSRTQTVPTNNFGLGLVPSQSMASPHERFKRAQTLNEKMYSTRKSQLLEDSDSSFSRSQIKSQVSEVTKFVNDFSIDDTKHSQAKDSASRFYNFNSNSSNEYRHKYQQTSPKEIGSYNFHRRRSHPYQSEHLSRFEISQQTPSSYREPHSANPYSRPSEDAPISLDDTDMSSVNRRSPYSQDSDSFKKFKSSKESSDQCSSESLNIYPSGVPGSKKISVSPGLKAGKRKSHRKHPMFSPTIENIVSPTYPSDTQNYNQKNERCLPRHPQQRMFRSLTDDDRLKNVATSPPNKLDGVNCRNENAQAFEVLVSPQPHVSRHSPYEINSQVNASNLTNLRSTKNGHVSKHSPKSMSNRSNSPLNSGSSLSSSTKVYTSQKITGFPSHTQEDRSEINLGSDGPSDADMKSSPNLAPLRIYSPRPTTTGSFPDSELNMQPNQKFPALNIEHSESEKVVLPPISLLTEYVDSSLSQRRPKPFQKAHTFSYF</sequence>
<keyword evidence="3" id="KW-0479">Metal-binding</keyword>
<evidence type="ECO:0000256" key="3">
    <source>
        <dbReference type="ARBA" id="ARBA00022723"/>
    </source>
</evidence>
<feature type="region of interest" description="Disordered" evidence="10">
    <location>
        <begin position="649"/>
        <end position="668"/>
    </location>
</feature>
<feature type="region of interest" description="Disordered" evidence="10">
    <location>
        <begin position="311"/>
        <end position="420"/>
    </location>
</feature>
<evidence type="ECO:0000256" key="9">
    <source>
        <dbReference type="PROSITE-ProRule" id="PRU00042"/>
    </source>
</evidence>
<name>A0A2T9Z9Q7_9FUNG</name>
<organism evidence="12 13">
    <name type="scientific">Smittium megazygosporum</name>
    <dbReference type="NCBI Taxonomy" id="133381"/>
    <lineage>
        <taxon>Eukaryota</taxon>
        <taxon>Fungi</taxon>
        <taxon>Fungi incertae sedis</taxon>
        <taxon>Zoopagomycota</taxon>
        <taxon>Kickxellomycotina</taxon>
        <taxon>Harpellomycetes</taxon>
        <taxon>Harpellales</taxon>
        <taxon>Legeriomycetaceae</taxon>
        <taxon>Smittium</taxon>
    </lineage>
</organism>
<dbReference type="SMART" id="SM00355">
    <property type="entry name" value="ZnF_C2H2"/>
    <property type="match status" value="3"/>
</dbReference>
<dbReference type="AlphaFoldDB" id="A0A2T9Z9Q7"/>
<feature type="compositionally biased region" description="Low complexity" evidence="10">
    <location>
        <begin position="274"/>
        <end position="283"/>
    </location>
</feature>
<feature type="domain" description="C2H2-type" evidence="11">
    <location>
        <begin position="72"/>
        <end position="99"/>
    </location>
</feature>
<keyword evidence="2" id="KW-0678">Repressor</keyword>
<dbReference type="InterPro" id="IPR013087">
    <property type="entry name" value="Znf_C2H2_type"/>
</dbReference>
<dbReference type="FunFam" id="3.30.160.60:FF:002343">
    <property type="entry name" value="Zinc finger protein 33A"/>
    <property type="match status" value="1"/>
</dbReference>
<dbReference type="PANTHER" id="PTHR47257:SF1">
    <property type="entry name" value="PH-RESPONSE TRANSCRIPTION FACTOR PACC_RIM101"/>
    <property type="match status" value="1"/>
</dbReference>
<dbReference type="STRING" id="133381.A0A2T9Z9Q7"/>
<dbReference type="PROSITE" id="PS00028">
    <property type="entry name" value="ZINC_FINGER_C2H2_1"/>
    <property type="match status" value="1"/>
</dbReference>
<evidence type="ECO:0000256" key="5">
    <source>
        <dbReference type="ARBA" id="ARBA00022771"/>
    </source>
</evidence>
<evidence type="ECO:0000313" key="13">
    <source>
        <dbReference type="Proteomes" id="UP000245609"/>
    </source>
</evidence>
<evidence type="ECO:0000256" key="8">
    <source>
        <dbReference type="ARBA" id="ARBA00038089"/>
    </source>
</evidence>
<evidence type="ECO:0000313" key="12">
    <source>
        <dbReference type="EMBL" id="PVV01318.1"/>
    </source>
</evidence>
<reference evidence="12 13" key="1">
    <citation type="journal article" date="2018" name="MBio">
        <title>Comparative Genomics Reveals the Core Gene Toolbox for the Fungus-Insect Symbiosis.</title>
        <authorList>
            <person name="Wang Y."/>
            <person name="Stata M."/>
            <person name="Wang W."/>
            <person name="Stajich J.E."/>
            <person name="White M.M."/>
            <person name="Moncalvo J.M."/>
        </authorList>
    </citation>
    <scope>NUCLEOTIDE SEQUENCE [LARGE SCALE GENOMIC DNA]</scope>
    <source>
        <strain evidence="12 13">SC-DP-2</strain>
    </source>
</reference>
<dbReference type="Pfam" id="PF00096">
    <property type="entry name" value="zf-C2H2"/>
    <property type="match status" value="1"/>
</dbReference>
<evidence type="ECO:0000256" key="1">
    <source>
        <dbReference type="ARBA" id="ARBA00004123"/>
    </source>
</evidence>
<dbReference type="OrthoDB" id="6155966at2759"/>
<evidence type="ECO:0000259" key="11">
    <source>
        <dbReference type="PROSITE" id="PS50157"/>
    </source>
</evidence>
<feature type="compositionally biased region" description="Polar residues" evidence="10">
    <location>
        <begin position="602"/>
        <end position="613"/>
    </location>
</feature>
<protein>
    <recommendedName>
        <fullName evidence="11">C2H2-type domain-containing protein</fullName>
    </recommendedName>
</protein>
<evidence type="ECO:0000256" key="7">
    <source>
        <dbReference type="ARBA" id="ARBA00023242"/>
    </source>
</evidence>
<feature type="region of interest" description="Disordered" evidence="10">
    <location>
        <begin position="494"/>
        <end position="513"/>
    </location>
</feature>
<dbReference type="GO" id="GO:0005634">
    <property type="term" value="C:nucleus"/>
    <property type="evidence" value="ECO:0007669"/>
    <property type="project" value="UniProtKB-SubCell"/>
</dbReference>
<evidence type="ECO:0000256" key="2">
    <source>
        <dbReference type="ARBA" id="ARBA00022491"/>
    </source>
</evidence>
<keyword evidence="5 9" id="KW-0863">Zinc-finger</keyword>
<proteinExistence type="inferred from homology"/>
<accession>A0A2T9Z9Q7</accession>
<dbReference type="InterPro" id="IPR050806">
    <property type="entry name" value="pacC/RIM101"/>
</dbReference>
<feature type="compositionally biased region" description="Polar residues" evidence="10">
    <location>
        <begin position="353"/>
        <end position="362"/>
    </location>
</feature>
<feature type="compositionally biased region" description="Low complexity" evidence="10">
    <location>
        <begin position="536"/>
        <end position="552"/>
    </location>
</feature>
<keyword evidence="4" id="KW-0677">Repeat</keyword>
<comment type="similarity">
    <text evidence="8">Belongs to the pacC/RIM101 family.</text>
</comment>
<feature type="domain" description="C2H2-type" evidence="11">
    <location>
        <begin position="42"/>
        <end position="71"/>
    </location>
</feature>
<dbReference type="PROSITE" id="PS50157">
    <property type="entry name" value="ZINC_FINGER_C2H2_2"/>
    <property type="match status" value="2"/>
</dbReference>
<feature type="region of interest" description="Disordered" evidence="10">
    <location>
        <begin position="521"/>
        <end position="613"/>
    </location>
</feature>
<feature type="compositionally biased region" description="Polar residues" evidence="10">
    <location>
        <begin position="553"/>
        <end position="567"/>
    </location>
</feature>
<feature type="region of interest" description="Disordered" evidence="10">
    <location>
        <begin position="274"/>
        <end position="294"/>
    </location>
</feature>
<evidence type="ECO:0000256" key="6">
    <source>
        <dbReference type="ARBA" id="ARBA00022833"/>
    </source>
</evidence>
<comment type="caution">
    <text evidence="12">The sequence shown here is derived from an EMBL/GenBank/DDBJ whole genome shotgun (WGS) entry which is preliminary data.</text>
</comment>
<gene>
    <name evidence="12" type="ORF">BB560_004265</name>
</gene>
<dbReference type="Proteomes" id="UP000245609">
    <property type="component" value="Unassembled WGS sequence"/>
</dbReference>
<dbReference type="GO" id="GO:0008270">
    <property type="term" value="F:zinc ion binding"/>
    <property type="evidence" value="ECO:0007669"/>
    <property type="project" value="UniProtKB-KW"/>
</dbReference>
<evidence type="ECO:0000256" key="10">
    <source>
        <dbReference type="SAM" id="MobiDB-lite"/>
    </source>
</evidence>
<evidence type="ECO:0000256" key="4">
    <source>
        <dbReference type="ARBA" id="ARBA00022737"/>
    </source>
</evidence>